<proteinExistence type="predicted"/>
<sequence>MGIKISSQPKPTSQQPKEKATTNTSQKTTTTSQKTPATPSEKGTKDTSDDQSITEEAPPSESNESKGPQSHNYQDAEDVQICKSWLDVSQDPLNLTNQAADTFWTRVAEHYTTVKPDTS</sequence>
<name>A0A0L0VUK0_9BASI</name>
<feature type="compositionally biased region" description="Polar residues" evidence="1">
    <location>
        <begin position="60"/>
        <end position="73"/>
    </location>
</feature>
<evidence type="ECO:0000313" key="2">
    <source>
        <dbReference type="EMBL" id="KNF02670.1"/>
    </source>
</evidence>
<keyword evidence="3" id="KW-1185">Reference proteome</keyword>
<feature type="compositionally biased region" description="Low complexity" evidence="1">
    <location>
        <begin position="21"/>
        <end position="39"/>
    </location>
</feature>
<dbReference type="PANTHER" id="PTHR45125:SF3">
    <property type="entry name" value="NO-APICAL-MERISTEM-ASSOCIATED CARBOXY-TERMINAL DOMAIN PROTEIN"/>
    <property type="match status" value="1"/>
</dbReference>
<dbReference type="PANTHER" id="PTHR45125">
    <property type="entry name" value="F21J9.4-RELATED"/>
    <property type="match status" value="1"/>
</dbReference>
<organism evidence="2 3">
    <name type="scientific">Puccinia striiformis f. sp. tritici PST-78</name>
    <dbReference type="NCBI Taxonomy" id="1165861"/>
    <lineage>
        <taxon>Eukaryota</taxon>
        <taxon>Fungi</taxon>
        <taxon>Dikarya</taxon>
        <taxon>Basidiomycota</taxon>
        <taxon>Pucciniomycotina</taxon>
        <taxon>Pucciniomycetes</taxon>
        <taxon>Pucciniales</taxon>
        <taxon>Pucciniaceae</taxon>
        <taxon>Puccinia</taxon>
    </lineage>
</organism>
<evidence type="ECO:0000313" key="3">
    <source>
        <dbReference type="Proteomes" id="UP000054564"/>
    </source>
</evidence>
<gene>
    <name evidence="2" type="ORF">PSTG_03956</name>
</gene>
<comment type="caution">
    <text evidence="2">The sequence shown here is derived from an EMBL/GenBank/DDBJ whole genome shotgun (WGS) entry which is preliminary data.</text>
</comment>
<feature type="region of interest" description="Disordered" evidence="1">
    <location>
        <begin position="1"/>
        <end position="78"/>
    </location>
</feature>
<evidence type="ECO:0008006" key="4">
    <source>
        <dbReference type="Google" id="ProtNLM"/>
    </source>
</evidence>
<accession>A0A0L0VUK0</accession>
<protein>
    <recommendedName>
        <fullName evidence="4">No apical meristem-associated C-terminal domain-containing protein</fullName>
    </recommendedName>
</protein>
<dbReference type="EMBL" id="AJIL01000021">
    <property type="protein sequence ID" value="KNF02670.1"/>
    <property type="molecule type" value="Genomic_DNA"/>
</dbReference>
<reference evidence="3" key="1">
    <citation type="submission" date="2014-03" db="EMBL/GenBank/DDBJ databases">
        <title>The Genome Sequence of Puccinia striiformis f. sp. tritici PST-78.</title>
        <authorList>
            <consortium name="The Broad Institute Genome Sequencing Platform"/>
            <person name="Cuomo C."/>
            <person name="Hulbert S."/>
            <person name="Chen X."/>
            <person name="Walker B."/>
            <person name="Young S.K."/>
            <person name="Zeng Q."/>
            <person name="Gargeya S."/>
            <person name="Fitzgerald M."/>
            <person name="Haas B."/>
            <person name="Abouelleil A."/>
            <person name="Alvarado L."/>
            <person name="Arachchi H.M."/>
            <person name="Berlin A.M."/>
            <person name="Chapman S.B."/>
            <person name="Goldberg J."/>
            <person name="Griggs A."/>
            <person name="Gujja S."/>
            <person name="Hansen M."/>
            <person name="Howarth C."/>
            <person name="Imamovic A."/>
            <person name="Larimer J."/>
            <person name="McCowan C."/>
            <person name="Montmayeur A."/>
            <person name="Murphy C."/>
            <person name="Neiman D."/>
            <person name="Pearson M."/>
            <person name="Priest M."/>
            <person name="Roberts A."/>
            <person name="Saif S."/>
            <person name="Shea T."/>
            <person name="Sisk P."/>
            <person name="Sykes S."/>
            <person name="Wortman J."/>
            <person name="Nusbaum C."/>
            <person name="Birren B."/>
        </authorList>
    </citation>
    <scope>NUCLEOTIDE SEQUENCE [LARGE SCALE GENOMIC DNA]</scope>
    <source>
        <strain evidence="3">race PST-78</strain>
    </source>
</reference>
<dbReference type="AlphaFoldDB" id="A0A0L0VUK0"/>
<dbReference type="Proteomes" id="UP000054564">
    <property type="component" value="Unassembled WGS sequence"/>
</dbReference>
<feature type="compositionally biased region" description="Polar residues" evidence="1">
    <location>
        <begin position="1"/>
        <end position="15"/>
    </location>
</feature>
<evidence type="ECO:0000256" key="1">
    <source>
        <dbReference type="SAM" id="MobiDB-lite"/>
    </source>
</evidence>